<evidence type="ECO:0000256" key="6">
    <source>
        <dbReference type="SAM" id="Phobius"/>
    </source>
</evidence>
<feature type="transmembrane region" description="Helical" evidence="6">
    <location>
        <begin position="80"/>
        <end position="100"/>
    </location>
</feature>
<accession>A0A804P9A3</accession>
<dbReference type="SUPFAM" id="SSF53271">
    <property type="entry name" value="PRTase-like"/>
    <property type="match status" value="1"/>
</dbReference>
<evidence type="ECO:0000256" key="1">
    <source>
        <dbReference type="ARBA" id="ARBA00004141"/>
    </source>
</evidence>
<dbReference type="Gene3D" id="3.40.50.2020">
    <property type="match status" value="1"/>
</dbReference>
<sequence>MEGPRVRSPYATSSSSSPPHCAATSSSDARMEGPRPCAPKSQNVCTIRPLVTAMCFHQLSEGMGLGGCILQAKYVARMKAGLVFFFSTTTAFGIALELALTKMYRENSPTTLIVLCIRSCCSGGHCRLCTGEVISEENSLEFGTDKIEMHVGAVQANDRALLVDDLIATSVRALNLSRRKNLFDVVQILPEWGIGYKVANTTWCDVSCQITKINLYKDQVDEKVGVCS</sequence>
<keyword evidence="8" id="KW-1185">Reference proteome</keyword>
<dbReference type="InterPro" id="IPR029057">
    <property type="entry name" value="PRTase-like"/>
</dbReference>
<proteinExistence type="predicted"/>
<dbReference type="Gramene" id="Zm00001eb217580_T001">
    <property type="protein sequence ID" value="Zm00001eb217580_P001"/>
    <property type="gene ID" value="Zm00001eb217580"/>
</dbReference>
<evidence type="ECO:0000256" key="3">
    <source>
        <dbReference type="ARBA" id="ARBA00022989"/>
    </source>
</evidence>
<dbReference type="AlphaFoldDB" id="A0A804P9A3"/>
<feature type="region of interest" description="Disordered" evidence="5">
    <location>
        <begin position="1"/>
        <end position="35"/>
    </location>
</feature>
<dbReference type="InParanoid" id="A0A804P9A3"/>
<reference evidence="7" key="2">
    <citation type="submission" date="2019-07" db="EMBL/GenBank/DDBJ databases">
        <authorList>
            <person name="Seetharam A."/>
            <person name="Woodhouse M."/>
            <person name="Cannon E."/>
        </authorList>
    </citation>
    <scope>NUCLEOTIDE SEQUENCE [LARGE SCALE GENOMIC DNA]</scope>
    <source>
        <strain evidence="7">cv. B73</strain>
    </source>
</reference>
<dbReference type="Pfam" id="PF02535">
    <property type="entry name" value="Zip"/>
    <property type="match status" value="1"/>
</dbReference>
<dbReference type="PANTHER" id="PTHR35316">
    <property type="entry name" value="28S RIBOSOMAL S34 PROTEIN"/>
    <property type="match status" value="1"/>
</dbReference>
<organism evidence="7 8">
    <name type="scientific">Zea mays</name>
    <name type="common">Maize</name>
    <dbReference type="NCBI Taxonomy" id="4577"/>
    <lineage>
        <taxon>Eukaryota</taxon>
        <taxon>Viridiplantae</taxon>
        <taxon>Streptophyta</taxon>
        <taxon>Embryophyta</taxon>
        <taxon>Tracheophyta</taxon>
        <taxon>Spermatophyta</taxon>
        <taxon>Magnoliopsida</taxon>
        <taxon>Liliopsida</taxon>
        <taxon>Poales</taxon>
        <taxon>Poaceae</taxon>
        <taxon>PACMAD clade</taxon>
        <taxon>Panicoideae</taxon>
        <taxon>Andropogonodae</taxon>
        <taxon>Andropogoneae</taxon>
        <taxon>Tripsacinae</taxon>
        <taxon>Zea</taxon>
    </lineage>
</organism>
<keyword evidence="2 6" id="KW-0812">Transmembrane</keyword>
<dbReference type="Proteomes" id="UP000007305">
    <property type="component" value="Chromosome 5"/>
</dbReference>
<dbReference type="InterPro" id="IPR003689">
    <property type="entry name" value="ZIP"/>
</dbReference>
<comment type="subcellular location">
    <subcellularLocation>
        <location evidence="1">Membrane</location>
        <topology evidence="1">Multi-pass membrane protein</topology>
    </subcellularLocation>
</comment>
<reference evidence="8" key="1">
    <citation type="journal article" date="2009" name="Science">
        <title>The B73 maize genome: complexity, diversity, and dynamics.</title>
        <authorList>
            <person name="Schnable P.S."/>
            <person name="Ware D."/>
            <person name="Fulton R.S."/>
            <person name="Stein J.C."/>
            <person name="Wei F."/>
            <person name="Pasternak S."/>
            <person name="Liang C."/>
            <person name="Zhang J."/>
            <person name="Fulton L."/>
            <person name="Graves T.A."/>
            <person name="Minx P."/>
            <person name="Reily A.D."/>
            <person name="Courtney L."/>
            <person name="Kruchowski S.S."/>
            <person name="Tomlinson C."/>
            <person name="Strong C."/>
            <person name="Delehaunty K."/>
            <person name="Fronick C."/>
            <person name="Courtney B."/>
            <person name="Rock S.M."/>
            <person name="Belter E."/>
            <person name="Du F."/>
            <person name="Kim K."/>
            <person name="Abbott R.M."/>
            <person name="Cotton M."/>
            <person name="Levy A."/>
            <person name="Marchetto P."/>
            <person name="Ochoa K."/>
            <person name="Jackson S.M."/>
            <person name="Gillam B."/>
            <person name="Chen W."/>
            <person name="Yan L."/>
            <person name="Higginbotham J."/>
            <person name="Cardenas M."/>
            <person name="Waligorski J."/>
            <person name="Applebaum E."/>
            <person name="Phelps L."/>
            <person name="Falcone J."/>
            <person name="Kanchi K."/>
            <person name="Thane T."/>
            <person name="Scimone A."/>
            <person name="Thane N."/>
            <person name="Henke J."/>
            <person name="Wang T."/>
            <person name="Ruppert J."/>
            <person name="Shah N."/>
            <person name="Rotter K."/>
            <person name="Hodges J."/>
            <person name="Ingenthron E."/>
            <person name="Cordes M."/>
            <person name="Kohlberg S."/>
            <person name="Sgro J."/>
            <person name="Delgado B."/>
            <person name="Mead K."/>
            <person name="Chinwalla A."/>
            <person name="Leonard S."/>
            <person name="Crouse K."/>
            <person name="Collura K."/>
            <person name="Kudrna D."/>
            <person name="Currie J."/>
            <person name="He R."/>
            <person name="Angelova A."/>
            <person name="Rajasekar S."/>
            <person name="Mueller T."/>
            <person name="Lomeli R."/>
            <person name="Scara G."/>
            <person name="Ko A."/>
            <person name="Delaney K."/>
            <person name="Wissotski M."/>
            <person name="Lopez G."/>
            <person name="Campos D."/>
            <person name="Braidotti M."/>
            <person name="Ashley E."/>
            <person name="Golser W."/>
            <person name="Kim H."/>
            <person name="Lee S."/>
            <person name="Lin J."/>
            <person name="Dujmic Z."/>
            <person name="Kim W."/>
            <person name="Talag J."/>
            <person name="Zuccolo A."/>
            <person name="Fan C."/>
            <person name="Sebastian A."/>
            <person name="Kramer M."/>
            <person name="Spiegel L."/>
            <person name="Nascimento L."/>
            <person name="Zutavern T."/>
            <person name="Miller B."/>
            <person name="Ambroise C."/>
            <person name="Muller S."/>
            <person name="Spooner W."/>
            <person name="Narechania A."/>
            <person name="Ren L."/>
            <person name="Wei S."/>
            <person name="Kumari S."/>
            <person name="Faga B."/>
            <person name="Levy M.J."/>
            <person name="McMahan L."/>
            <person name="Van Buren P."/>
            <person name="Vaughn M.W."/>
            <person name="Ying K."/>
            <person name="Yeh C.-T."/>
            <person name="Emrich S.J."/>
            <person name="Jia Y."/>
            <person name="Kalyanaraman A."/>
            <person name="Hsia A.-P."/>
            <person name="Barbazuk W.B."/>
            <person name="Baucom R.S."/>
            <person name="Brutnell T.P."/>
            <person name="Carpita N.C."/>
            <person name="Chaparro C."/>
            <person name="Chia J.-M."/>
            <person name="Deragon J.-M."/>
            <person name="Estill J.C."/>
            <person name="Fu Y."/>
            <person name="Jeddeloh J.A."/>
            <person name="Han Y."/>
            <person name="Lee H."/>
            <person name="Li P."/>
            <person name="Lisch D.R."/>
            <person name="Liu S."/>
            <person name="Liu Z."/>
            <person name="Nagel D.H."/>
            <person name="McCann M.C."/>
            <person name="SanMiguel P."/>
            <person name="Myers A.M."/>
            <person name="Nettleton D."/>
            <person name="Nguyen J."/>
            <person name="Penning B.W."/>
            <person name="Ponnala L."/>
            <person name="Schneider K.L."/>
            <person name="Schwartz D.C."/>
            <person name="Sharma A."/>
            <person name="Soderlund C."/>
            <person name="Springer N.M."/>
            <person name="Sun Q."/>
            <person name="Wang H."/>
            <person name="Waterman M."/>
            <person name="Westerman R."/>
            <person name="Wolfgruber T.K."/>
            <person name="Yang L."/>
            <person name="Yu Y."/>
            <person name="Zhang L."/>
            <person name="Zhou S."/>
            <person name="Zhu Q."/>
            <person name="Bennetzen J.L."/>
            <person name="Dawe R.K."/>
            <person name="Jiang J."/>
            <person name="Jiang N."/>
            <person name="Presting G.G."/>
            <person name="Wessler S.R."/>
            <person name="Aluru S."/>
            <person name="Martienssen R.A."/>
            <person name="Clifton S.W."/>
            <person name="McCombie W.R."/>
            <person name="Wing R.A."/>
            <person name="Wilson R.K."/>
        </authorList>
    </citation>
    <scope>NUCLEOTIDE SEQUENCE [LARGE SCALE GENOMIC DNA]</scope>
    <source>
        <strain evidence="8">cv. B73</strain>
    </source>
</reference>
<evidence type="ECO:0000313" key="8">
    <source>
        <dbReference type="Proteomes" id="UP000007305"/>
    </source>
</evidence>
<keyword evidence="3 6" id="KW-1133">Transmembrane helix</keyword>
<evidence type="ECO:0000256" key="5">
    <source>
        <dbReference type="SAM" id="MobiDB-lite"/>
    </source>
</evidence>
<dbReference type="EnsemblPlants" id="Zm00001eb217580_T001">
    <property type="protein sequence ID" value="Zm00001eb217580_P001"/>
    <property type="gene ID" value="Zm00001eb217580"/>
</dbReference>
<evidence type="ECO:0000313" key="7">
    <source>
        <dbReference type="EnsemblPlants" id="Zm00001eb217580_P001"/>
    </source>
</evidence>
<evidence type="ECO:0000256" key="4">
    <source>
        <dbReference type="ARBA" id="ARBA00023136"/>
    </source>
</evidence>
<protein>
    <submittedName>
        <fullName evidence="7">Uncharacterized protein</fullName>
    </submittedName>
</protein>
<dbReference type="GO" id="GO:0046873">
    <property type="term" value="F:metal ion transmembrane transporter activity"/>
    <property type="evidence" value="ECO:0007669"/>
    <property type="project" value="InterPro"/>
</dbReference>
<dbReference type="PANTHER" id="PTHR35316:SF1">
    <property type="entry name" value="28S RIBOSOMAL S34 PROTEIN"/>
    <property type="match status" value="1"/>
</dbReference>
<evidence type="ECO:0000256" key="2">
    <source>
        <dbReference type="ARBA" id="ARBA00022692"/>
    </source>
</evidence>
<feature type="compositionally biased region" description="Low complexity" evidence="5">
    <location>
        <begin position="8"/>
        <end position="27"/>
    </location>
</feature>
<name>A0A804P9A3_MAIZE</name>
<keyword evidence="4 6" id="KW-0472">Membrane</keyword>
<reference evidence="7" key="3">
    <citation type="submission" date="2021-05" db="UniProtKB">
        <authorList>
            <consortium name="EnsemblPlants"/>
        </authorList>
    </citation>
    <scope>IDENTIFICATION</scope>
    <source>
        <strain evidence="7">cv. B73</strain>
    </source>
</reference>
<dbReference type="GO" id="GO:0016020">
    <property type="term" value="C:membrane"/>
    <property type="evidence" value="ECO:0007669"/>
    <property type="project" value="UniProtKB-SubCell"/>
</dbReference>